<dbReference type="PROSITE" id="PS51007">
    <property type="entry name" value="CYTC"/>
    <property type="match status" value="1"/>
</dbReference>
<dbReference type="RefSeq" id="WP_336557013.1">
    <property type="nucleotide sequence ID" value="NZ_JAYLLN010000001.1"/>
</dbReference>
<keyword evidence="1 4" id="KW-0349">Heme</keyword>
<protein>
    <submittedName>
        <fullName evidence="8">Cytochrome c</fullName>
    </submittedName>
</protein>
<feature type="region of interest" description="Disordered" evidence="5">
    <location>
        <begin position="27"/>
        <end position="50"/>
    </location>
</feature>
<dbReference type="Gene3D" id="1.10.760.10">
    <property type="entry name" value="Cytochrome c-like domain"/>
    <property type="match status" value="1"/>
</dbReference>
<keyword evidence="9" id="KW-1185">Reference proteome</keyword>
<evidence type="ECO:0000256" key="3">
    <source>
        <dbReference type="ARBA" id="ARBA00023004"/>
    </source>
</evidence>
<reference evidence="8 9" key="1">
    <citation type="submission" date="2024-01" db="EMBL/GenBank/DDBJ databases">
        <title>Sphingobacterium tenebrionis sp. nov., a novel endophyte isolated from tenebrio molitor intestines.</title>
        <authorList>
            <person name="Zhang C."/>
        </authorList>
    </citation>
    <scope>NUCLEOTIDE SEQUENCE [LARGE SCALE GENOMIC DNA]</scope>
    <source>
        <strain evidence="8 9">PU5-4</strain>
    </source>
</reference>
<evidence type="ECO:0000313" key="8">
    <source>
        <dbReference type="EMBL" id="MEI5983378.1"/>
    </source>
</evidence>
<gene>
    <name evidence="8" type="ORF">VJ786_00550</name>
</gene>
<dbReference type="Pfam" id="PF00034">
    <property type="entry name" value="Cytochrom_C"/>
    <property type="match status" value="1"/>
</dbReference>
<sequence length="158" mass="17946">MKKLIVFCLMSLFMYACSSNNNEKKEERTYAEESAPAASDASTYDPHRGEGKFDKVEVGEKLDVAMANDGKVIADLKCASCHKMTDEKLVGPGWKGVSERRKPEWIMNFITNPDAMIDKDPELQAQLEICLVRMPNQNLTDDDARKIYEYMRQNDGVK</sequence>
<feature type="compositionally biased region" description="Low complexity" evidence="5">
    <location>
        <begin position="32"/>
        <end position="42"/>
    </location>
</feature>
<dbReference type="InterPro" id="IPR036909">
    <property type="entry name" value="Cyt_c-like_dom_sf"/>
</dbReference>
<name>A0ABU8I1G5_9SPHI</name>
<dbReference type="PROSITE" id="PS51257">
    <property type="entry name" value="PROKAR_LIPOPROTEIN"/>
    <property type="match status" value="1"/>
</dbReference>
<dbReference type="SUPFAM" id="SSF46626">
    <property type="entry name" value="Cytochrome c"/>
    <property type="match status" value="1"/>
</dbReference>
<dbReference type="EMBL" id="JAYLLN010000001">
    <property type="protein sequence ID" value="MEI5983378.1"/>
    <property type="molecule type" value="Genomic_DNA"/>
</dbReference>
<organism evidence="8 9">
    <name type="scientific">Sphingobacterium tenebrionis</name>
    <dbReference type="NCBI Taxonomy" id="3111775"/>
    <lineage>
        <taxon>Bacteria</taxon>
        <taxon>Pseudomonadati</taxon>
        <taxon>Bacteroidota</taxon>
        <taxon>Sphingobacteriia</taxon>
        <taxon>Sphingobacteriales</taxon>
        <taxon>Sphingobacteriaceae</taxon>
        <taxon>Sphingobacterium</taxon>
    </lineage>
</organism>
<evidence type="ECO:0000256" key="5">
    <source>
        <dbReference type="SAM" id="MobiDB-lite"/>
    </source>
</evidence>
<evidence type="ECO:0000259" key="7">
    <source>
        <dbReference type="PROSITE" id="PS51007"/>
    </source>
</evidence>
<comment type="caution">
    <text evidence="8">The sequence shown here is derived from an EMBL/GenBank/DDBJ whole genome shotgun (WGS) entry which is preliminary data.</text>
</comment>
<evidence type="ECO:0000256" key="4">
    <source>
        <dbReference type="PROSITE-ProRule" id="PRU00433"/>
    </source>
</evidence>
<evidence type="ECO:0000256" key="6">
    <source>
        <dbReference type="SAM" id="SignalP"/>
    </source>
</evidence>
<keyword evidence="6" id="KW-0732">Signal</keyword>
<evidence type="ECO:0000256" key="2">
    <source>
        <dbReference type="ARBA" id="ARBA00022723"/>
    </source>
</evidence>
<feature type="domain" description="Cytochrome c" evidence="7">
    <location>
        <begin position="65"/>
        <end position="155"/>
    </location>
</feature>
<proteinExistence type="predicted"/>
<keyword evidence="3 4" id="KW-0408">Iron</keyword>
<accession>A0ABU8I1G5</accession>
<dbReference type="Proteomes" id="UP001363035">
    <property type="component" value="Unassembled WGS sequence"/>
</dbReference>
<evidence type="ECO:0000313" key="9">
    <source>
        <dbReference type="Proteomes" id="UP001363035"/>
    </source>
</evidence>
<keyword evidence="2 4" id="KW-0479">Metal-binding</keyword>
<feature type="chain" id="PRO_5045373433" evidence="6">
    <location>
        <begin position="19"/>
        <end position="158"/>
    </location>
</feature>
<evidence type="ECO:0000256" key="1">
    <source>
        <dbReference type="ARBA" id="ARBA00022617"/>
    </source>
</evidence>
<dbReference type="InterPro" id="IPR009056">
    <property type="entry name" value="Cyt_c-like_dom"/>
</dbReference>
<feature type="signal peptide" evidence="6">
    <location>
        <begin position="1"/>
        <end position="18"/>
    </location>
</feature>